<dbReference type="OrthoDB" id="9809288at2"/>
<evidence type="ECO:0000259" key="3">
    <source>
        <dbReference type="Pfam" id="PF00881"/>
    </source>
</evidence>
<dbReference type="AlphaFoldDB" id="A0A2V3PV58"/>
<dbReference type="SUPFAM" id="SSF55469">
    <property type="entry name" value="FMN-dependent nitroreductase-like"/>
    <property type="match status" value="1"/>
</dbReference>
<comment type="caution">
    <text evidence="4">The sequence shown here is derived from an EMBL/GenBank/DDBJ whole genome shotgun (WGS) entry which is preliminary data.</text>
</comment>
<dbReference type="PANTHER" id="PTHR43673:SF10">
    <property type="entry name" value="NADH DEHYDROGENASE_NAD(P)H NITROREDUCTASE XCC3605-RELATED"/>
    <property type="match status" value="1"/>
</dbReference>
<evidence type="ECO:0000313" key="5">
    <source>
        <dbReference type="Proteomes" id="UP000247973"/>
    </source>
</evidence>
<evidence type="ECO:0000256" key="2">
    <source>
        <dbReference type="ARBA" id="ARBA00023002"/>
    </source>
</evidence>
<feature type="domain" description="Nitroreductase" evidence="3">
    <location>
        <begin position="8"/>
        <end position="187"/>
    </location>
</feature>
<dbReference type="EMBL" id="QICL01000002">
    <property type="protein sequence ID" value="PXV67978.1"/>
    <property type="molecule type" value="Genomic_DNA"/>
</dbReference>
<sequence>MDFLELASRRQSTRKYDTTRSVEAEKIERIIEAARLAPSACNAQPWHFVVVNDAQLIDETLESIENPTESETQSVHLVLVDESELKNKVADAASARLLGMNHFTKQAPIHILLVEEKVNLSSGIGGVIKDKHFAYVDIGIAASHICLAAEAEGLGSCILGWFNESKIKKLLNIPDSKRVILDILIGYPAQELRPKKRKPTNEIVSYNTYKK</sequence>
<dbReference type="Proteomes" id="UP000247973">
    <property type="component" value="Unassembled WGS sequence"/>
</dbReference>
<organism evidence="4 5">
    <name type="scientific">Dysgonomonas alginatilytica</name>
    <dbReference type="NCBI Taxonomy" id="1605892"/>
    <lineage>
        <taxon>Bacteria</taxon>
        <taxon>Pseudomonadati</taxon>
        <taxon>Bacteroidota</taxon>
        <taxon>Bacteroidia</taxon>
        <taxon>Bacteroidales</taxon>
        <taxon>Dysgonomonadaceae</taxon>
        <taxon>Dysgonomonas</taxon>
    </lineage>
</organism>
<dbReference type="InterPro" id="IPR000415">
    <property type="entry name" value="Nitroreductase-like"/>
</dbReference>
<dbReference type="RefSeq" id="WP_110309274.1">
    <property type="nucleotide sequence ID" value="NZ_QICL01000002.1"/>
</dbReference>
<gene>
    <name evidence="4" type="ORF">CLV62_1028</name>
</gene>
<accession>A0A2V3PV58</accession>
<protein>
    <submittedName>
        <fullName evidence="4">Nitroreductase</fullName>
    </submittedName>
</protein>
<comment type="similarity">
    <text evidence="1">Belongs to the nitroreductase family.</text>
</comment>
<keyword evidence="2" id="KW-0560">Oxidoreductase</keyword>
<reference evidence="4 5" key="1">
    <citation type="submission" date="2018-03" db="EMBL/GenBank/DDBJ databases">
        <title>Genomic Encyclopedia of Archaeal and Bacterial Type Strains, Phase II (KMG-II): from individual species to whole genera.</title>
        <authorList>
            <person name="Goeker M."/>
        </authorList>
    </citation>
    <scope>NUCLEOTIDE SEQUENCE [LARGE SCALE GENOMIC DNA]</scope>
    <source>
        <strain evidence="4 5">DSM 100214</strain>
    </source>
</reference>
<name>A0A2V3PV58_9BACT</name>
<dbReference type="Pfam" id="PF00881">
    <property type="entry name" value="Nitroreductase"/>
    <property type="match status" value="1"/>
</dbReference>
<dbReference type="PANTHER" id="PTHR43673">
    <property type="entry name" value="NAD(P)H NITROREDUCTASE YDGI-RELATED"/>
    <property type="match status" value="1"/>
</dbReference>
<keyword evidence="5" id="KW-1185">Reference proteome</keyword>
<dbReference type="Gene3D" id="3.40.109.10">
    <property type="entry name" value="NADH Oxidase"/>
    <property type="match status" value="2"/>
</dbReference>
<evidence type="ECO:0000313" key="4">
    <source>
        <dbReference type="EMBL" id="PXV67978.1"/>
    </source>
</evidence>
<dbReference type="GO" id="GO:0016491">
    <property type="term" value="F:oxidoreductase activity"/>
    <property type="evidence" value="ECO:0007669"/>
    <property type="project" value="UniProtKB-KW"/>
</dbReference>
<dbReference type="InterPro" id="IPR029479">
    <property type="entry name" value="Nitroreductase"/>
</dbReference>
<evidence type="ECO:0000256" key="1">
    <source>
        <dbReference type="ARBA" id="ARBA00007118"/>
    </source>
</evidence>
<proteinExistence type="inferred from homology"/>